<dbReference type="Pfam" id="PF00528">
    <property type="entry name" value="BPD_transp_1"/>
    <property type="match status" value="1"/>
</dbReference>
<evidence type="ECO:0000256" key="1">
    <source>
        <dbReference type="ARBA" id="ARBA00004651"/>
    </source>
</evidence>
<accession>A0ABW8A9H3</accession>
<keyword evidence="4 7" id="KW-0812">Transmembrane</keyword>
<feature type="transmembrane region" description="Helical" evidence="7">
    <location>
        <begin position="184"/>
        <end position="207"/>
    </location>
</feature>
<evidence type="ECO:0000256" key="8">
    <source>
        <dbReference type="SAM" id="MobiDB-lite"/>
    </source>
</evidence>
<feature type="signal peptide" evidence="9">
    <location>
        <begin position="1"/>
        <end position="25"/>
    </location>
</feature>
<keyword evidence="6 7" id="KW-0472">Membrane</keyword>
<feature type="transmembrane region" description="Helical" evidence="7">
    <location>
        <begin position="139"/>
        <end position="164"/>
    </location>
</feature>
<dbReference type="SUPFAM" id="SSF161098">
    <property type="entry name" value="MetI-like"/>
    <property type="match status" value="1"/>
</dbReference>
<feature type="domain" description="ABC transmembrane type-1" evidence="10">
    <location>
        <begin position="100"/>
        <end position="308"/>
    </location>
</feature>
<dbReference type="PANTHER" id="PTHR43163:SF9">
    <property type="entry name" value="ABC TRANSPORTER PERMEASE PROTEIN"/>
    <property type="match status" value="1"/>
</dbReference>
<feature type="transmembrane region" description="Helical" evidence="7">
    <location>
        <begin position="247"/>
        <end position="269"/>
    </location>
</feature>
<feature type="transmembrane region" description="Helical" evidence="7">
    <location>
        <begin position="289"/>
        <end position="315"/>
    </location>
</feature>
<keyword evidence="9" id="KW-0732">Signal</keyword>
<dbReference type="RefSeq" id="WP_397023601.1">
    <property type="nucleotide sequence ID" value="NZ_JBITMB010000006.1"/>
</dbReference>
<dbReference type="Gene3D" id="1.10.3720.10">
    <property type="entry name" value="MetI-like"/>
    <property type="match status" value="1"/>
</dbReference>
<evidence type="ECO:0000256" key="3">
    <source>
        <dbReference type="ARBA" id="ARBA00022475"/>
    </source>
</evidence>
<dbReference type="InterPro" id="IPR035906">
    <property type="entry name" value="MetI-like_sf"/>
</dbReference>
<evidence type="ECO:0000256" key="9">
    <source>
        <dbReference type="SAM" id="SignalP"/>
    </source>
</evidence>
<dbReference type="Proteomes" id="UP001612928">
    <property type="component" value="Unassembled WGS sequence"/>
</dbReference>
<keyword evidence="5 7" id="KW-1133">Transmembrane helix</keyword>
<name>A0ABW8A9H3_9ACTN</name>
<protein>
    <submittedName>
        <fullName evidence="11">ABC transporter permease</fullName>
    </submittedName>
</protein>
<evidence type="ECO:0000313" key="11">
    <source>
        <dbReference type="EMBL" id="MFI7443444.1"/>
    </source>
</evidence>
<evidence type="ECO:0000313" key="12">
    <source>
        <dbReference type="Proteomes" id="UP001612928"/>
    </source>
</evidence>
<keyword evidence="3" id="KW-1003">Cell membrane</keyword>
<feature type="chain" id="PRO_5046716801" evidence="9">
    <location>
        <begin position="26"/>
        <end position="342"/>
    </location>
</feature>
<dbReference type="CDD" id="cd06261">
    <property type="entry name" value="TM_PBP2"/>
    <property type="match status" value="1"/>
</dbReference>
<comment type="subcellular location">
    <subcellularLocation>
        <location evidence="1 7">Cell membrane</location>
        <topology evidence="1 7">Multi-pass membrane protein</topology>
    </subcellularLocation>
</comment>
<evidence type="ECO:0000256" key="6">
    <source>
        <dbReference type="ARBA" id="ARBA00023136"/>
    </source>
</evidence>
<keyword evidence="2 7" id="KW-0813">Transport</keyword>
<comment type="similarity">
    <text evidence="7">Belongs to the binding-protein-dependent transport system permease family.</text>
</comment>
<dbReference type="EMBL" id="JBITMB010000006">
    <property type="protein sequence ID" value="MFI7443444.1"/>
    <property type="molecule type" value="Genomic_DNA"/>
</dbReference>
<evidence type="ECO:0000256" key="4">
    <source>
        <dbReference type="ARBA" id="ARBA00022692"/>
    </source>
</evidence>
<evidence type="ECO:0000256" key="5">
    <source>
        <dbReference type="ARBA" id="ARBA00022989"/>
    </source>
</evidence>
<dbReference type="Pfam" id="PF19300">
    <property type="entry name" value="BPD_transp_1_N"/>
    <property type="match status" value="1"/>
</dbReference>
<feature type="transmembrane region" description="Helical" evidence="7">
    <location>
        <begin position="102"/>
        <end position="127"/>
    </location>
</feature>
<organism evidence="11 12">
    <name type="scientific">Nonomuraea indica</name>
    <dbReference type="NCBI Taxonomy" id="1581193"/>
    <lineage>
        <taxon>Bacteria</taxon>
        <taxon>Bacillati</taxon>
        <taxon>Actinomycetota</taxon>
        <taxon>Actinomycetes</taxon>
        <taxon>Streptosporangiales</taxon>
        <taxon>Streptosporangiaceae</taxon>
        <taxon>Nonomuraea</taxon>
    </lineage>
</organism>
<evidence type="ECO:0000256" key="7">
    <source>
        <dbReference type="RuleBase" id="RU363032"/>
    </source>
</evidence>
<dbReference type="InterPro" id="IPR000515">
    <property type="entry name" value="MetI-like"/>
</dbReference>
<sequence length="342" mass="35342">MALPLIRRAATALAVVAALSVVCFALLDAAPGDPAASVLEARNGGRPPAAADVARLRADMGLDEPLPVRYARWLSAAVRGDLGTSYLTGRPVTETLAATAPWTALLTAAATLLSAAGAVAVGLVAALTRRAWLRRAIDGLTFVLGGLPGFVAALLLLYVFTAATGLLPSGGVGRPGEPVTPYRLLTHLILPATALAFGHHFGIYVRLVASGVGRLRDAPHVDNARARGLPRRVVTTRHLMRPGLVPFTARLGVSVGTLLTGAYTTEVVFSWPGMGRQAIDAARGQDYPVLVAVVLVTGLVVVAANLAAELVVAALDPRTRAPGRPSMPTAPHPTPGETAHAR</sequence>
<dbReference type="PANTHER" id="PTHR43163">
    <property type="entry name" value="DIPEPTIDE TRANSPORT SYSTEM PERMEASE PROTEIN DPPB-RELATED"/>
    <property type="match status" value="1"/>
</dbReference>
<evidence type="ECO:0000256" key="2">
    <source>
        <dbReference type="ARBA" id="ARBA00022448"/>
    </source>
</evidence>
<proteinExistence type="inferred from homology"/>
<reference evidence="11 12" key="1">
    <citation type="submission" date="2024-10" db="EMBL/GenBank/DDBJ databases">
        <title>The Natural Products Discovery Center: Release of the First 8490 Sequenced Strains for Exploring Actinobacteria Biosynthetic Diversity.</title>
        <authorList>
            <person name="Kalkreuter E."/>
            <person name="Kautsar S.A."/>
            <person name="Yang D."/>
            <person name="Bader C.D."/>
            <person name="Teijaro C.N."/>
            <person name="Fluegel L."/>
            <person name="Davis C.M."/>
            <person name="Simpson J.R."/>
            <person name="Lauterbach L."/>
            <person name="Steele A.D."/>
            <person name="Gui C."/>
            <person name="Meng S."/>
            <person name="Li G."/>
            <person name="Viehrig K."/>
            <person name="Ye F."/>
            <person name="Su P."/>
            <person name="Kiefer A.F."/>
            <person name="Nichols A."/>
            <person name="Cepeda A.J."/>
            <person name="Yan W."/>
            <person name="Fan B."/>
            <person name="Jiang Y."/>
            <person name="Adhikari A."/>
            <person name="Zheng C.-J."/>
            <person name="Schuster L."/>
            <person name="Cowan T.M."/>
            <person name="Smanski M.J."/>
            <person name="Chevrette M.G."/>
            <person name="De Carvalho L.P.S."/>
            <person name="Shen B."/>
        </authorList>
    </citation>
    <scope>NUCLEOTIDE SEQUENCE [LARGE SCALE GENOMIC DNA]</scope>
    <source>
        <strain evidence="11 12">NPDC049503</strain>
    </source>
</reference>
<dbReference type="PROSITE" id="PS50928">
    <property type="entry name" value="ABC_TM1"/>
    <property type="match status" value="1"/>
</dbReference>
<comment type="caution">
    <text evidence="11">The sequence shown here is derived from an EMBL/GenBank/DDBJ whole genome shotgun (WGS) entry which is preliminary data.</text>
</comment>
<dbReference type="InterPro" id="IPR045621">
    <property type="entry name" value="BPD_transp_1_N"/>
</dbReference>
<gene>
    <name evidence="11" type="ORF">ACIBP5_26035</name>
</gene>
<feature type="region of interest" description="Disordered" evidence="8">
    <location>
        <begin position="318"/>
        <end position="342"/>
    </location>
</feature>
<keyword evidence="12" id="KW-1185">Reference proteome</keyword>
<evidence type="ECO:0000259" key="10">
    <source>
        <dbReference type="PROSITE" id="PS50928"/>
    </source>
</evidence>